<dbReference type="PANTHER" id="PTHR32438">
    <property type="entry name" value="4-ALPHA-GLUCANOTRANSFERASE DPE1, CHLOROPLASTIC/AMYLOPLASTIC"/>
    <property type="match status" value="1"/>
</dbReference>
<keyword evidence="5 10" id="KW-0328">Glycosyltransferase</keyword>
<evidence type="ECO:0000256" key="10">
    <source>
        <dbReference type="RuleBase" id="RU361207"/>
    </source>
</evidence>
<evidence type="ECO:0000256" key="6">
    <source>
        <dbReference type="ARBA" id="ARBA00022679"/>
    </source>
</evidence>
<evidence type="ECO:0000313" key="11">
    <source>
        <dbReference type="EMBL" id="GIU40759.1"/>
    </source>
</evidence>
<dbReference type="Proteomes" id="UP000773469">
    <property type="component" value="Unassembled WGS sequence"/>
</dbReference>
<evidence type="ECO:0000256" key="1">
    <source>
        <dbReference type="ARBA" id="ARBA00000439"/>
    </source>
</evidence>
<dbReference type="EC" id="2.4.1.25" evidence="3 10"/>
<comment type="caution">
    <text evidence="11">The sequence shown here is derived from an EMBL/GenBank/DDBJ whole genome shotgun (WGS) entry which is preliminary data.</text>
</comment>
<comment type="catalytic activity">
    <reaction evidence="1 10">
        <text>Transfers a segment of a (1-&gt;4)-alpha-D-glucan to a new position in an acceptor, which may be glucose or a (1-&gt;4)-alpha-D-glucan.</text>
        <dbReference type="EC" id="2.4.1.25"/>
    </reaction>
</comment>
<evidence type="ECO:0000256" key="2">
    <source>
        <dbReference type="ARBA" id="ARBA00005684"/>
    </source>
</evidence>
<comment type="similarity">
    <text evidence="2 10">Belongs to the disproportionating enzyme family.</text>
</comment>
<keyword evidence="12" id="KW-1185">Reference proteome</keyword>
<dbReference type="PANTHER" id="PTHR32438:SF5">
    <property type="entry name" value="4-ALPHA-GLUCANOTRANSFERASE DPE1, CHLOROPLASTIC_AMYLOPLASTIC"/>
    <property type="match status" value="1"/>
</dbReference>
<dbReference type="Gene3D" id="3.20.20.80">
    <property type="entry name" value="Glycosidases"/>
    <property type="match status" value="1"/>
</dbReference>
<gene>
    <name evidence="11" type="primary">malQ</name>
    <name evidence="11" type="ORF">TUM3794_19450</name>
</gene>
<dbReference type="RefSeq" id="WP_220756841.1">
    <property type="nucleotide sequence ID" value="NZ_BPEU01000012.1"/>
</dbReference>
<accession>A0ABQ4P013</accession>
<dbReference type="InterPro" id="IPR017853">
    <property type="entry name" value="GH"/>
</dbReference>
<dbReference type="Pfam" id="PF02446">
    <property type="entry name" value="Glyco_hydro_77"/>
    <property type="match status" value="2"/>
</dbReference>
<evidence type="ECO:0000256" key="3">
    <source>
        <dbReference type="ARBA" id="ARBA00012560"/>
    </source>
</evidence>
<evidence type="ECO:0000313" key="12">
    <source>
        <dbReference type="Proteomes" id="UP000773469"/>
    </source>
</evidence>
<dbReference type="InterPro" id="IPR003385">
    <property type="entry name" value="Glyco_hydro_77"/>
</dbReference>
<evidence type="ECO:0000256" key="8">
    <source>
        <dbReference type="ARBA" id="ARBA00031423"/>
    </source>
</evidence>
<dbReference type="NCBIfam" id="TIGR00217">
    <property type="entry name" value="malQ"/>
    <property type="match status" value="1"/>
</dbReference>
<proteinExistence type="inferred from homology"/>
<protein>
    <recommendedName>
        <fullName evidence="4 10">4-alpha-glucanotransferase</fullName>
        <ecNumber evidence="3 10">2.4.1.25</ecNumber>
    </recommendedName>
    <alternativeName>
        <fullName evidence="8 10">Amylomaltase</fullName>
    </alternativeName>
    <alternativeName>
        <fullName evidence="9 10">Disproportionating enzyme</fullName>
    </alternativeName>
</protein>
<reference evidence="11 12" key="1">
    <citation type="submission" date="2021-05" db="EMBL/GenBank/DDBJ databases">
        <title>Molecular characterization for Shewanella algae harboring chromosomal blaOXA-55-like strains isolated from clinical and environment sample.</title>
        <authorList>
            <person name="Ohama Y."/>
            <person name="Aoki K."/>
            <person name="Harada S."/>
            <person name="Moriya K."/>
            <person name="Ishii Y."/>
            <person name="Tateda K."/>
        </authorList>
    </citation>
    <scope>NUCLEOTIDE SEQUENCE [LARGE SCALE GENOMIC DNA]</scope>
    <source>
        <strain evidence="11 12">MBTL60-118</strain>
    </source>
</reference>
<organism evidence="11 12">
    <name type="scientific">Shewanella colwelliana</name>
    <name type="common">Alteromonas colwelliana</name>
    <dbReference type="NCBI Taxonomy" id="23"/>
    <lineage>
        <taxon>Bacteria</taxon>
        <taxon>Pseudomonadati</taxon>
        <taxon>Pseudomonadota</taxon>
        <taxon>Gammaproteobacteria</taxon>
        <taxon>Alteromonadales</taxon>
        <taxon>Shewanellaceae</taxon>
        <taxon>Shewanella</taxon>
    </lineage>
</organism>
<keyword evidence="7 10" id="KW-0119">Carbohydrate metabolism</keyword>
<dbReference type="SUPFAM" id="SSF51445">
    <property type="entry name" value="(Trans)glycosidases"/>
    <property type="match status" value="1"/>
</dbReference>
<evidence type="ECO:0000256" key="5">
    <source>
        <dbReference type="ARBA" id="ARBA00022676"/>
    </source>
</evidence>
<evidence type="ECO:0000256" key="4">
    <source>
        <dbReference type="ARBA" id="ARBA00020295"/>
    </source>
</evidence>
<name>A0ABQ4P013_SHECO</name>
<keyword evidence="6 10" id="KW-0808">Transferase</keyword>
<evidence type="ECO:0000256" key="7">
    <source>
        <dbReference type="ARBA" id="ARBA00023277"/>
    </source>
</evidence>
<sequence>MGLEKLLYLQGVGAGFVDNTGHYSQTPESARVGILSCMLANEPEQEFALGQLAPDQFEATNHEAIAKRIELLDAAPWRQILPEFQHGFIDNPKLTIMLAEGDNRALMLTLTTEKGASHRGLLTRDTLHCTGDYVSHGQRFYRYQLSLHDWQTSDCLWQLGYHTVVISLADECESTACIAEGTLLLAPRQAYQFQTEPQSNTQAKRPWGVSIQLYSLRSQRQWGIGDFGDLRQLINWSAASGCDFIQLNPLHGLQLPFSEAQLDVNRLNISPYSPSDRRRINPLYIDVSEVAEYPKISDRVAALAINQMRLNRDNWLDYPGIITTKYALFSDLYMTFVADEYQKNTLRYNQFSAFVEQEGLALIQYCQFEANRATSGVLADERFHQYLQFVAHEQLLGCQQQAHQAGMRIGLIGDMAVGASGCGAEVNFNLASYCQGASIGAPADEFAPQGQNWGLTPFDPIGIKHRGYEHFIQLLRSNMRYYGALRIDHVMALMRLWWWPQDEVDSGGAYVYYPMDTLLAIVCIESQRAACMVIGEDLGTVPPELRATLAQCGIYSNELFYFCRNEHGFMPPNEHKPHSLMMLANHDVPNLAAWWSQSDLHLRRQLWLIDSDAQLDIALASRDVQREQLLNLLKLTSGFTGNIDSEFAEILEAWMTTAAQSSSSLFSVQLVDLCCERYAVNIPGTWQEYANWQRRLPYTIEALSQSLAINRLLHRIRCARSDAPVTTQPVTDTIDCHG</sequence>
<dbReference type="EMBL" id="BPEU01000012">
    <property type="protein sequence ID" value="GIU40759.1"/>
    <property type="molecule type" value="Genomic_DNA"/>
</dbReference>
<evidence type="ECO:0000256" key="9">
    <source>
        <dbReference type="ARBA" id="ARBA00031501"/>
    </source>
</evidence>